<proteinExistence type="predicted"/>
<reference evidence="1 2" key="1">
    <citation type="submission" date="2015-09" db="EMBL/GenBank/DDBJ databases">
        <authorList>
            <consortium name="Pathogen Informatics"/>
        </authorList>
    </citation>
    <scope>NUCLEOTIDE SEQUENCE [LARGE SCALE GENOMIC DNA]</scope>
    <source>
        <strain evidence="1 2">2789STDY5834855</strain>
    </source>
</reference>
<dbReference type="EMBL" id="CYZV01000031">
    <property type="protein sequence ID" value="CUO56976.1"/>
    <property type="molecule type" value="Genomic_DNA"/>
</dbReference>
<organism evidence="1 2">
    <name type="scientific">Clostridium disporicum</name>
    <dbReference type="NCBI Taxonomy" id="84024"/>
    <lineage>
        <taxon>Bacteria</taxon>
        <taxon>Bacillati</taxon>
        <taxon>Bacillota</taxon>
        <taxon>Clostridia</taxon>
        <taxon>Eubacteriales</taxon>
        <taxon>Clostridiaceae</taxon>
        <taxon>Clostridium</taxon>
    </lineage>
</organism>
<sequence length="65" mass="7313">MKDKSNVYLPHVRSYYDPASESLVNNSSIKSDTDTSKSEADPIVVNNIAYSEFDYIGDLYDDSDI</sequence>
<gene>
    <name evidence="1" type="ORF">ERS852470_02723</name>
</gene>
<evidence type="ECO:0000313" key="1">
    <source>
        <dbReference type="EMBL" id="CUO56976.1"/>
    </source>
</evidence>
<accession>A0A174G789</accession>
<dbReference type="Proteomes" id="UP000095558">
    <property type="component" value="Unassembled WGS sequence"/>
</dbReference>
<evidence type="ECO:0000313" key="2">
    <source>
        <dbReference type="Proteomes" id="UP000095558"/>
    </source>
</evidence>
<name>A0A174G789_9CLOT</name>
<protein>
    <submittedName>
        <fullName evidence="1">Uncharacterized protein</fullName>
    </submittedName>
</protein>
<dbReference type="AlphaFoldDB" id="A0A174G789"/>